<name>A0ABW6NNH1_9NOCA</name>
<comment type="caution">
    <text evidence="4">Lacks conserved residue(s) required for the propagation of feature annotation.</text>
</comment>
<sequence length="413" mass="45076">MSNLSAEAVRLDTADPLAPVRDRFVLPDGVVYLDGNSLGALPVGVAERLERAVRAEWGAHLIRAWETDEWWCYPTRVGDRIGRLIGAAPGQTIVGESTSVQFFNALVAAARLRPGRDVIVSDATHFPTDRYLVASAARLLGLRVVETRPNELAEAVSRFGASIAVVALGAVDFRTGELWDLGELTRTAHAVDAIALWDLCHAVGALPLRVDADAVDLAVGCTYKYLCGGPGAPAFLYVAQRHQPDFDQPLTGWLGHIAPFDLDPVYRPAAGMDRARIGTPHMLSLIALDAALDVFDTVDLSAVRDKSLALSAFFLRCVSDYLDTGILRLTTPGSDARRGNQLTLRHPQAYPIVTALIERGVIGDMRAPDIMRFGFNGLYLSFAEVRLAAATLREVIESRSYLDPRFRTRRFIT</sequence>
<comment type="pathway">
    <text evidence="4 6">Amino-acid degradation; L-kynurenine degradation; L-alanine and anthranilate from L-kynurenine: step 1/1.</text>
</comment>
<dbReference type="NCBIfam" id="TIGR01814">
    <property type="entry name" value="kynureninase"/>
    <property type="match status" value="1"/>
</dbReference>
<comment type="cofactor">
    <cofactor evidence="4 6">
        <name>pyridoxal 5'-phosphate</name>
        <dbReference type="ChEBI" id="CHEBI:597326"/>
    </cofactor>
</comment>
<accession>A0ABW6NNH1</accession>
<comment type="similarity">
    <text evidence="4 6">Belongs to the kynureninase family.</text>
</comment>
<comment type="catalytic activity">
    <reaction evidence="4 6">
        <text>L-kynurenine + H2O = anthranilate + L-alanine + H(+)</text>
        <dbReference type="Rhea" id="RHEA:16813"/>
        <dbReference type="ChEBI" id="CHEBI:15377"/>
        <dbReference type="ChEBI" id="CHEBI:15378"/>
        <dbReference type="ChEBI" id="CHEBI:16567"/>
        <dbReference type="ChEBI" id="CHEBI:57959"/>
        <dbReference type="ChEBI" id="CHEBI:57972"/>
        <dbReference type="EC" id="3.7.1.3"/>
    </reaction>
</comment>
<dbReference type="Gene3D" id="3.90.1150.10">
    <property type="entry name" value="Aspartate Aminotransferase, domain 1"/>
    <property type="match status" value="1"/>
</dbReference>
<feature type="binding site" evidence="4">
    <location>
        <position position="223"/>
    </location>
    <ligand>
        <name>pyridoxal 5'-phosphate</name>
        <dbReference type="ChEBI" id="CHEBI:597326"/>
    </ligand>
</feature>
<gene>
    <name evidence="4 7" type="primary">kynU</name>
    <name evidence="7" type="ORF">ACFYTH_24850</name>
</gene>
<evidence type="ECO:0000256" key="6">
    <source>
        <dbReference type="PIRNR" id="PIRNR038800"/>
    </source>
</evidence>
<evidence type="ECO:0000256" key="4">
    <source>
        <dbReference type="HAMAP-Rule" id="MF_01970"/>
    </source>
</evidence>
<dbReference type="PANTHER" id="PTHR14084">
    <property type="entry name" value="KYNURENINASE"/>
    <property type="match status" value="1"/>
</dbReference>
<organism evidence="7 8">
    <name type="scientific">Nocardia africana</name>
    <dbReference type="NCBI Taxonomy" id="134964"/>
    <lineage>
        <taxon>Bacteria</taxon>
        <taxon>Bacillati</taxon>
        <taxon>Actinomycetota</taxon>
        <taxon>Actinomycetes</taxon>
        <taxon>Mycobacteriales</taxon>
        <taxon>Nocardiaceae</taxon>
        <taxon>Nocardia</taxon>
    </lineage>
</organism>
<evidence type="ECO:0000313" key="8">
    <source>
        <dbReference type="Proteomes" id="UP001601521"/>
    </source>
</evidence>
<dbReference type="InterPro" id="IPR015424">
    <property type="entry name" value="PyrdxlP-dep_Trfase"/>
</dbReference>
<dbReference type="InterPro" id="IPR010111">
    <property type="entry name" value="Kynureninase"/>
</dbReference>
<comment type="catalytic activity">
    <reaction evidence="6">
        <text>3-hydroxy-L-kynurenine + H2O = 3-hydroxyanthranilate + L-alanine + H(+)</text>
        <dbReference type="Rhea" id="RHEA:25143"/>
        <dbReference type="ChEBI" id="CHEBI:15377"/>
        <dbReference type="ChEBI" id="CHEBI:15378"/>
        <dbReference type="ChEBI" id="CHEBI:36559"/>
        <dbReference type="ChEBI" id="CHEBI:57972"/>
        <dbReference type="ChEBI" id="CHEBI:58125"/>
        <dbReference type="EC" id="3.7.1.3"/>
    </reaction>
</comment>
<dbReference type="GO" id="GO:0030429">
    <property type="term" value="F:kynureninase activity"/>
    <property type="evidence" value="ECO:0007669"/>
    <property type="project" value="UniProtKB-EC"/>
</dbReference>
<dbReference type="PIRSF" id="PIRSF038800">
    <property type="entry name" value="KYNU"/>
    <property type="match status" value="1"/>
</dbReference>
<feature type="binding site" evidence="4">
    <location>
        <position position="99"/>
    </location>
    <ligand>
        <name>pyridoxal 5'-phosphate</name>
        <dbReference type="ChEBI" id="CHEBI:597326"/>
    </ligand>
</feature>
<feature type="binding site" evidence="4">
    <location>
        <position position="201"/>
    </location>
    <ligand>
        <name>pyridoxal 5'-phosphate</name>
        <dbReference type="ChEBI" id="CHEBI:597326"/>
    </ligand>
</feature>
<evidence type="ECO:0000313" key="7">
    <source>
        <dbReference type="EMBL" id="MFF0456603.1"/>
    </source>
</evidence>
<keyword evidence="2 4" id="KW-0378">Hydrolase</keyword>
<dbReference type="HAMAP" id="MF_01970">
    <property type="entry name" value="Kynureninase"/>
    <property type="match status" value="1"/>
</dbReference>
<dbReference type="InterPro" id="IPR015421">
    <property type="entry name" value="PyrdxlP-dep_Trfase_major"/>
</dbReference>
<feature type="modified residue" description="N6-(pyridoxal phosphate)lysine" evidence="4">
    <location>
        <position position="224"/>
    </location>
</feature>
<evidence type="ECO:0000256" key="3">
    <source>
        <dbReference type="ARBA" id="ARBA00022898"/>
    </source>
</evidence>
<evidence type="ECO:0000256" key="5">
    <source>
        <dbReference type="NCBIfam" id="TIGR01814"/>
    </source>
</evidence>
<dbReference type="Proteomes" id="UP001601521">
    <property type="component" value="Unassembled WGS sequence"/>
</dbReference>
<dbReference type="SUPFAM" id="SSF53383">
    <property type="entry name" value="PLP-dependent transferases"/>
    <property type="match status" value="1"/>
</dbReference>
<dbReference type="RefSeq" id="WP_387253480.1">
    <property type="nucleotide sequence ID" value="NZ_JBIALX010000011.1"/>
</dbReference>
<comment type="function">
    <text evidence="4 6">Catalyzes the cleavage of L-kynurenine (L-Kyn) and L-3-hydroxykynurenine (L-3OHKyn) into anthranilic acid (AA) and 3-hydroxyanthranilic acid (3-OHAA), respectively.</text>
</comment>
<dbReference type="InterPro" id="IPR015422">
    <property type="entry name" value="PyrdxlP-dep_Trfase_small"/>
</dbReference>
<evidence type="ECO:0000256" key="2">
    <source>
        <dbReference type="ARBA" id="ARBA00022801"/>
    </source>
</evidence>
<feature type="binding site" evidence="4">
    <location>
        <begin position="126"/>
        <end position="129"/>
    </location>
    <ligand>
        <name>pyridoxal 5'-phosphate</name>
        <dbReference type="ChEBI" id="CHEBI:597326"/>
    </ligand>
</feature>
<dbReference type="EMBL" id="JBIALX010000011">
    <property type="protein sequence ID" value="MFF0456603.1"/>
    <property type="molecule type" value="Genomic_DNA"/>
</dbReference>
<comment type="subunit">
    <text evidence="4 6">Homodimer.</text>
</comment>
<keyword evidence="3 4" id="KW-0663">Pyridoxal phosphate</keyword>
<feature type="binding site" evidence="4">
    <location>
        <position position="279"/>
    </location>
    <ligand>
        <name>pyridoxal 5'-phosphate</name>
        <dbReference type="ChEBI" id="CHEBI:597326"/>
    </ligand>
</feature>
<feature type="binding site" evidence="4">
    <location>
        <position position="253"/>
    </location>
    <ligand>
        <name>pyridoxal 5'-phosphate</name>
        <dbReference type="ChEBI" id="CHEBI:597326"/>
    </ligand>
</feature>
<comment type="caution">
    <text evidence="7">The sequence shown here is derived from an EMBL/GenBank/DDBJ whole genome shotgun (WGS) entry which is preliminary data.</text>
</comment>
<proteinExistence type="inferred from homology"/>
<feature type="binding site" evidence="4">
    <location>
        <position position="98"/>
    </location>
    <ligand>
        <name>pyridoxal 5'-phosphate</name>
        <dbReference type="ChEBI" id="CHEBI:597326"/>
    </ligand>
</feature>
<keyword evidence="1 4" id="KW-0662">Pyridine nucleotide biosynthesis</keyword>
<dbReference type="PANTHER" id="PTHR14084:SF0">
    <property type="entry name" value="KYNURENINASE"/>
    <property type="match status" value="1"/>
</dbReference>
<feature type="binding site" evidence="4">
    <location>
        <position position="198"/>
    </location>
    <ligand>
        <name>pyridoxal 5'-phosphate</name>
        <dbReference type="ChEBI" id="CHEBI:597326"/>
    </ligand>
</feature>
<dbReference type="EC" id="3.7.1.3" evidence="4 5"/>
<reference evidence="7 8" key="1">
    <citation type="submission" date="2024-10" db="EMBL/GenBank/DDBJ databases">
        <title>The Natural Products Discovery Center: Release of the First 8490 Sequenced Strains for Exploring Actinobacteria Biosynthetic Diversity.</title>
        <authorList>
            <person name="Kalkreuter E."/>
            <person name="Kautsar S.A."/>
            <person name="Yang D."/>
            <person name="Bader C.D."/>
            <person name="Teijaro C.N."/>
            <person name="Fluegel L."/>
            <person name="Davis C.M."/>
            <person name="Simpson J.R."/>
            <person name="Lauterbach L."/>
            <person name="Steele A.D."/>
            <person name="Gui C."/>
            <person name="Meng S."/>
            <person name="Li G."/>
            <person name="Viehrig K."/>
            <person name="Ye F."/>
            <person name="Su P."/>
            <person name="Kiefer A.F."/>
            <person name="Nichols A."/>
            <person name="Cepeda A.J."/>
            <person name="Yan W."/>
            <person name="Fan B."/>
            <person name="Jiang Y."/>
            <person name="Adhikari A."/>
            <person name="Zheng C.-J."/>
            <person name="Schuster L."/>
            <person name="Cowan T.M."/>
            <person name="Smanski M.J."/>
            <person name="Chevrette M.G."/>
            <person name="De Carvalho L.P.S."/>
            <person name="Shen B."/>
        </authorList>
    </citation>
    <scope>NUCLEOTIDE SEQUENCE [LARGE SCALE GENOMIC DNA]</scope>
    <source>
        <strain evidence="7 8">NPDC004550</strain>
    </source>
</reference>
<protein>
    <recommendedName>
        <fullName evidence="4 5">Kynureninase</fullName>
        <ecNumber evidence="4 5">3.7.1.3</ecNumber>
    </recommendedName>
    <alternativeName>
        <fullName evidence="4">L-kynurenine hydrolase</fullName>
    </alternativeName>
</protein>
<dbReference type="Gene3D" id="3.40.640.10">
    <property type="entry name" value="Type I PLP-dependent aspartate aminotransferase-like (Major domain)"/>
    <property type="match status" value="1"/>
</dbReference>
<keyword evidence="8" id="KW-1185">Reference proteome</keyword>
<dbReference type="Pfam" id="PF22580">
    <property type="entry name" value="KYNU_C"/>
    <property type="match status" value="1"/>
</dbReference>
<comment type="pathway">
    <text evidence="4 6">Cofactor biosynthesis; NAD(+) biosynthesis; quinolinate from L-kynurenine: step 2/3.</text>
</comment>
<evidence type="ECO:0000256" key="1">
    <source>
        <dbReference type="ARBA" id="ARBA00022642"/>
    </source>
</evidence>